<reference evidence="1 2" key="1">
    <citation type="journal article" date="2006" name="PLoS Genet.">
        <title>Comparative genomics of emerging human ehrlichiosis agents.</title>
        <authorList>
            <person name="Dunning Hotopp J.C."/>
            <person name="Lin M."/>
            <person name="Madupu R."/>
            <person name="Crabtree J."/>
            <person name="Angiuoli S.V."/>
            <person name="Eisen J.A."/>
            <person name="Seshadri R."/>
            <person name="Ren Q."/>
            <person name="Wu M."/>
            <person name="Utterback T.R."/>
            <person name="Smith S."/>
            <person name="Lewis M."/>
            <person name="Khouri H."/>
            <person name="Zhang C."/>
            <person name="Niu H."/>
            <person name="Lin Q."/>
            <person name="Ohashi N."/>
            <person name="Zhi N."/>
            <person name="Nelson W."/>
            <person name="Brinkac L.M."/>
            <person name="Dodson R.J."/>
            <person name="Rosovitz M.J."/>
            <person name="Sundaram J."/>
            <person name="Daugherty S.C."/>
            <person name="Davidsen T."/>
            <person name="Durkin A.S."/>
            <person name="Gwinn M."/>
            <person name="Haft D.H."/>
            <person name="Selengut J.D."/>
            <person name="Sullivan S.A."/>
            <person name="Zafar N."/>
            <person name="Zhou L."/>
            <person name="Benahmed F."/>
            <person name="Forberger H."/>
            <person name="Halpin R."/>
            <person name="Mulligan S."/>
            <person name="Robinson J."/>
            <person name="White O."/>
            <person name="Rikihisa Y."/>
            <person name="Tettelin H."/>
        </authorList>
    </citation>
    <scope>NUCLEOTIDE SEQUENCE [LARGE SCALE GENOMIC DNA]</scope>
    <source>
        <strain evidence="2">ATCC VR-367 / Miyayama</strain>
    </source>
</reference>
<dbReference type="STRING" id="222891.NSE_0810"/>
<dbReference type="AlphaFoldDB" id="Q2GCW4"/>
<protein>
    <submittedName>
        <fullName evidence="1">Uncharacterized protein</fullName>
    </submittedName>
</protein>
<accession>Q2GCW4</accession>
<dbReference type="EMBL" id="CP000237">
    <property type="protein sequence ID" value="ABD45952.1"/>
    <property type="molecule type" value="Genomic_DNA"/>
</dbReference>
<evidence type="ECO:0000313" key="2">
    <source>
        <dbReference type="Proteomes" id="UP000001942"/>
    </source>
</evidence>
<organism evidence="1 2">
    <name type="scientific">Ehrlichia sennetsu (strain ATCC VR-367 / Miyayama)</name>
    <name type="common">Neorickettsia sennetsu</name>
    <dbReference type="NCBI Taxonomy" id="222891"/>
    <lineage>
        <taxon>Bacteria</taxon>
        <taxon>Pseudomonadati</taxon>
        <taxon>Pseudomonadota</taxon>
        <taxon>Alphaproteobacteria</taxon>
        <taxon>Rickettsiales</taxon>
        <taxon>Anaplasmataceae</taxon>
        <taxon>Ehrlichia</taxon>
    </lineage>
</organism>
<proteinExistence type="predicted"/>
<dbReference type="Proteomes" id="UP000001942">
    <property type="component" value="Chromosome"/>
</dbReference>
<dbReference type="HOGENOM" id="CLU_3357281_0_0_5"/>
<keyword evidence="2" id="KW-1185">Reference proteome</keyword>
<gene>
    <name evidence="1" type="ordered locus">NSE_0810</name>
</gene>
<name>Q2GCW4_EHRS3</name>
<sequence length="36" mass="3852">MHLSVCEAISLLCIATTLCAGESVSPGYPRLHDFCI</sequence>
<evidence type="ECO:0000313" key="1">
    <source>
        <dbReference type="EMBL" id="ABD45952.1"/>
    </source>
</evidence>
<dbReference type="KEGG" id="nse:NSE_0810"/>